<dbReference type="PANTHER" id="PTHR38097:SF2">
    <property type="entry name" value="DNA-BINDING PROTEIN STPA"/>
    <property type="match status" value="1"/>
</dbReference>
<protein>
    <submittedName>
        <fullName evidence="7">H-NS histone family protein</fullName>
    </submittedName>
</protein>
<dbReference type="SMART" id="SM00528">
    <property type="entry name" value="HNS"/>
    <property type="match status" value="2"/>
</dbReference>
<dbReference type="Gene3D" id="4.10.430.30">
    <property type="match status" value="2"/>
</dbReference>
<evidence type="ECO:0000313" key="8">
    <source>
        <dbReference type="Proteomes" id="UP000737171"/>
    </source>
</evidence>
<keyword evidence="3" id="KW-0963">Cytoplasm</keyword>
<comment type="subcellular location">
    <subcellularLocation>
        <location evidence="1">Cytoplasm</location>
        <location evidence="1">Nucleoid</location>
    </subcellularLocation>
</comment>
<keyword evidence="8" id="KW-1185">Reference proteome</keyword>
<dbReference type="RefSeq" id="WP_173132425.1">
    <property type="nucleotide sequence ID" value="NZ_JABRWJ010000011.1"/>
</dbReference>
<sequence>MTTLHAISAQIAKLQAQAEALRETEKAGVVARIREAIAVYDISAQMLGFGGGKGRREGGAAKRQAVNGSSVGVPKYKDPATGNTWTGRGKPPAWIAGAKDRSALLINGSAGAPAAKAEGGARAKAKATPKVGVPKYADPASGKTWTGRGKPPAWIAGVQNRDAFLIAK</sequence>
<name>A0ABX2ERM9_9BURK</name>
<dbReference type="EMBL" id="JABRWJ010000011">
    <property type="protein sequence ID" value="NRF71385.1"/>
    <property type="molecule type" value="Genomic_DNA"/>
</dbReference>
<evidence type="ECO:0000256" key="2">
    <source>
        <dbReference type="ARBA" id="ARBA00010610"/>
    </source>
</evidence>
<comment type="caution">
    <text evidence="7">The sequence shown here is derived from an EMBL/GenBank/DDBJ whole genome shotgun (WGS) entry which is preliminary data.</text>
</comment>
<feature type="domain" description="DNA-binding protein H-NS-like C-terminal" evidence="6">
    <location>
        <begin position="126"/>
        <end position="166"/>
    </location>
</feature>
<proteinExistence type="inferred from homology"/>
<evidence type="ECO:0000256" key="5">
    <source>
        <dbReference type="SAM" id="MobiDB-lite"/>
    </source>
</evidence>
<dbReference type="Proteomes" id="UP000737171">
    <property type="component" value="Unassembled WGS sequence"/>
</dbReference>
<evidence type="ECO:0000259" key="6">
    <source>
        <dbReference type="SMART" id="SM00528"/>
    </source>
</evidence>
<keyword evidence="4" id="KW-0238">DNA-binding</keyword>
<evidence type="ECO:0000313" key="7">
    <source>
        <dbReference type="EMBL" id="NRF71385.1"/>
    </source>
</evidence>
<feature type="domain" description="DNA-binding protein H-NS-like C-terminal" evidence="6">
    <location>
        <begin position="66"/>
        <end position="106"/>
    </location>
</feature>
<dbReference type="Pfam" id="PF00816">
    <property type="entry name" value="Histone_HNS"/>
    <property type="match status" value="2"/>
</dbReference>
<dbReference type="PANTHER" id="PTHR38097">
    <property type="match status" value="1"/>
</dbReference>
<evidence type="ECO:0000256" key="4">
    <source>
        <dbReference type="ARBA" id="ARBA00023125"/>
    </source>
</evidence>
<dbReference type="InterPro" id="IPR027444">
    <property type="entry name" value="H-NS_C_dom"/>
</dbReference>
<feature type="region of interest" description="Disordered" evidence="5">
    <location>
        <begin position="57"/>
        <end position="93"/>
    </location>
</feature>
<organism evidence="7 8">
    <name type="scientific">Pseudaquabacterium terrae</name>
    <dbReference type="NCBI Taxonomy" id="2732868"/>
    <lineage>
        <taxon>Bacteria</taxon>
        <taxon>Pseudomonadati</taxon>
        <taxon>Pseudomonadota</taxon>
        <taxon>Betaproteobacteria</taxon>
        <taxon>Burkholderiales</taxon>
        <taxon>Sphaerotilaceae</taxon>
        <taxon>Pseudaquabacterium</taxon>
    </lineage>
</organism>
<comment type="similarity">
    <text evidence="2">Belongs to the histone-like protein H-NS family.</text>
</comment>
<accession>A0ABX2ERM9</accession>
<evidence type="ECO:0000256" key="1">
    <source>
        <dbReference type="ARBA" id="ARBA00004453"/>
    </source>
</evidence>
<reference evidence="7 8" key="1">
    <citation type="submission" date="2020-05" db="EMBL/GenBank/DDBJ databases">
        <title>Aquincola sp. isolate from soil.</title>
        <authorList>
            <person name="Han J."/>
            <person name="Kim D.-U."/>
        </authorList>
    </citation>
    <scope>NUCLEOTIDE SEQUENCE [LARGE SCALE GENOMIC DNA]</scope>
    <source>
        <strain evidence="7 8">S2</strain>
    </source>
</reference>
<feature type="region of interest" description="Disordered" evidence="5">
    <location>
        <begin position="118"/>
        <end position="152"/>
    </location>
</feature>
<dbReference type="SUPFAM" id="SSF81273">
    <property type="entry name" value="H-NS histone-like proteins"/>
    <property type="match status" value="2"/>
</dbReference>
<gene>
    <name evidence="7" type="ORF">HLB44_30810</name>
</gene>
<evidence type="ECO:0000256" key="3">
    <source>
        <dbReference type="ARBA" id="ARBA00022490"/>
    </source>
</evidence>